<dbReference type="InterPro" id="IPR029058">
    <property type="entry name" value="AB_hydrolase_fold"/>
</dbReference>
<feature type="non-terminal residue" evidence="1">
    <location>
        <position position="1"/>
    </location>
</feature>
<accession>X1MZQ3</accession>
<evidence type="ECO:0000313" key="1">
    <source>
        <dbReference type="EMBL" id="GAI23456.1"/>
    </source>
</evidence>
<organism evidence="1">
    <name type="scientific">marine sediment metagenome</name>
    <dbReference type="NCBI Taxonomy" id="412755"/>
    <lineage>
        <taxon>unclassified sequences</taxon>
        <taxon>metagenomes</taxon>
        <taxon>ecological metagenomes</taxon>
    </lineage>
</organism>
<dbReference type="Gene3D" id="3.40.50.1820">
    <property type="entry name" value="alpha/beta hydrolase"/>
    <property type="match status" value="1"/>
</dbReference>
<dbReference type="SUPFAM" id="SSF53474">
    <property type="entry name" value="alpha/beta-Hydrolases"/>
    <property type="match status" value="1"/>
</dbReference>
<name>X1MZQ3_9ZZZZ</name>
<sequence length="106" mass="12033">PLWSEADIIPWTEAKLQFDPALFSSMQIDRPSYIELVPKITCPTLLITSDGGIVVAETALHASSLFKAEQPLQWVEIKGAGHNIRREQFKTFYDTLNKFLGDLYLH</sequence>
<dbReference type="EMBL" id="BARV01022739">
    <property type="protein sequence ID" value="GAI23456.1"/>
    <property type="molecule type" value="Genomic_DNA"/>
</dbReference>
<proteinExistence type="predicted"/>
<reference evidence="1" key="1">
    <citation type="journal article" date="2014" name="Front. Microbiol.">
        <title>High frequency of phylogenetically diverse reductive dehalogenase-homologous genes in deep subseafloor sedimentary metagenomes.</title>
        <authorList>
            <person name="Kawai M."/>
            <person name="Futagami T."/>
            <person name="Toyoda A."/>
            <person name="Takaki Y."/>
            <person name="Nishi S."/>
            <person name="Hori S."/>
            <person name="Arai W."/>
            <person name="Tsubouchi T."/>
            <person name="Morono Y."/>
            <person name="Uchiyama I."/>
            <person name="Ito T."/>
            <person name="Fujiyama A."/>
            <person name="Inagaki F."/>
            <person name="Takami H."/>
        </authorList>
    </citation>
    <scope>NUCLEOTIDE SEQUENCE</scope>
    <source>
        <strain evidence="1">Expedition CK06-06</strain>
    </source>
</reference>
<dbReference type="AlphaFoldDB" id="X1MZQ3"/>
<comment type="caution">
    <text evidence="1">The sequence shown here is derived from an EMBL/GenBank/DDBJ whole genome shotgun (WGS) entry which is preliminary data.</text>
</comment>
<protein>
    <recommendedName>
        <fullName evidence="2">Alpha/beta hydrolase</fullName>
    </recommendedName>
</protein>
<evidence type="ECO:0008006" key="2">
    <source>
        <dbReference type="Google" id="ProtNLM"/>
    </source>
</evidence>
<gene>
    <name evidence="1" type="ORF">S06H3_37423</name>
</gene>